<accession>A0A6B8REY8</accession>
<dbReference type="InterPro" id="IPR001647">
    <property type="entry name" value="HTH_TetR"/>
</dbReference>
<reference evidence="5" key="1">
    <citation type="submission" date="2018-11" db="EMBL/GenBank/DDBJ databases">
        <title>Complete genome sequence of Paenibacillus sp. ML311-T8.</title>
        <authorList>
            <person name="Nam Y.-D."/>
            <person name="Kang J."/>
            <person name="Chung W.-H."/>
            <person name="Park Y.S."/>
        </authorList>
    </citation>
    <scope>NUCLEOTIDE SEQUENCE [LARGE SCALE GENOMIC DNA]</scope>
    <source>
        <strain evidence="5">ML311-T8</strain>
    </source>
</reference>
<dbReference type="InterPro" id="IPR050624">
    <property type="entry name" value="HTH-type_Tx_Regulator"/>
</dbReference>
<keyword evidence="1 2" id="KW-0238">DNA-binding</keyword>
<sequence length="202" mass="23499">MESMQIRKERKDSIEHRRIILQKAQLLFTEYGVDSVTMHQIAKSAGIGQGTLYRRYAHKGELCQDLMKESCDHLCDEILQYLDNNQQQPAKERLTTLLEIFLNFIESHSHWLVSIQAPTCEGRQTLMYQSPLYSFMHNTISQLFNEVEPKVNGAVADGAFRADTLIASINPELYLFMRHERGYSKEEIKNNLIQLYLDPLFL</sequence>
<dbReference type="Proteomes" id="UP000426246">
    <property type="component" value="Chromosome"/>
</dbReference>
<feature type="DNA-binding region" description="H-T-H motif" evidence="2">
    <location>
        <begin position="37"/>
        <end position="56"/>
    </location>
</feature>
<evidence type="ECO:0000259" key="3">
    <source>
        <dbReference type="PROSITE" id="PS50977"/>
    </source>
</evidence>
<dbReference type="SUPFAM" id="SSF46689">
    <property type="entry name" value="Homeodomain-like"/>
    <property type="match status" value="1"/>
</dbReference>
<dbReference type="GO" id="GO:0003677">
    <property type="term" value="F:DNA binding"/>
    <property type="evidence" value="ECO:0007669"/>
    <property type="project" value="UniProtKB-UniRule"/>
</dbReference>
<evidence type="ECO:0000256" key="1">
    <source>
        <dbReference type="ARBA" id="ARBA00023125"/>
    </source>
</evidence>
<evidence type="ECO:0000256" key="2">
    <source>
        <dbReference type="PROSITE-ProRule" id="PRU00335"/>
    </source>
</evidence>
<feature type="domain" description="HTH tetR-type" evidence="3">
    <location>
        <begin position="14"/>
        <end position="74"/>
    </location>
</feature>
<protein>
    <submittedName>
        <fullName evidence="4">TetR/AcrR family transcriptional regulator</fullName>
    </submittedName>
</protein>
<dbReference type="PANTHER" id="PTHR43479">
    <property type="entry name" value="ACREF/ENVCD OPERON REPRESSOR-RELATED"/>
    <property type="match status" value="1"/>
</dbReference>
<dbReference type="Gene3D" id="1.10.357.10">
    <property type="entry name" value="Tetracycline Repressor, domain 2"/>
    <property type="match status" value="1"/>
</dbReference>
<dbReference type="PANTHER" id="PTHR43479:SF11">
    <property type="entry name" value="ACREF_ENVCD OPERON REPRESSOR-RELATED"/>
    <property type="match status" value="1"/>
</dbReference>
<dbReference type="Pfam" id="PF00440">
    <property type="entry name" value="TetR_N"/>
    <property type="match status" value="1"/>
</dbReference>
<name>A0A6B8REY8_9BACL</name>
<keyword evidence="5" id="KW-1185">Reference proteome</keyword>
<evidence type="ECO:0000313" key="5">
    <source>
        <dbReference type="Proteomes" id="UP000426246"/>
    </source>
</evidence>
<evidence type="ECO:0000313" key="4">
    <source>
        <dbReference type="EMBL" id="QGQ94042.1"/>
    </source>
</evidence>
<proteinExistence type="predicted"/>
<dbReference type="EMBL" id="CP034235">
    <property type="protein sequence ID" value="QGQ94042.1"/>
    <property type="molecule type" value="Genomic_DNA"/>
</dbReference>
<dbReference type="PRINTS" id="PR00455">
    <property type="entry name" value="HTHTETR"/>
</dbReference>
<dbReference type="KEGG" id="ppsc:EHS13_03505"/>
<dbReference type="PROSITE" id="PS50977">
    <property type="entry name" value="HTH_TETR_2"/>
    <property type="match status" value="1"/>
</dbReference>
<gene>
    <name evidence="4" type="ORF">EHS13_03505</name>
</gene>
<dbReference type="InterPro" id="IPR009057">
    <property type="entry name" value="Homeodomain-like_sf"/>
</dbReference>
<dbReference type="AlphaFoldDB" id="A0A6B8REY8"/>
<organism evidence="4 5">
    <name type="scientific">Paenibacillus psychroresistens</name>
    <dbReference type="NCBI Taxonomy" id="1778678"/>
    <lineage>
        <taxon>Bacteria</taxon>
        <taxon>Bacillati</taxon>
        <taxon>Bacillota</taxon>
        <taxon>Bacilli</taxon>
        <taxon>Bacillales</taxon>
        <taxon>Paenibacillaceae</taxon>
        <taxon>Paenibacillus</taxon>
    </lineage>
</organism>